<sequence length="460" mass="49943">MNMMNALERRSTFALSSIFALRMLGLFMIIPVFAVEGQSYEYATPALIGLAVGVYGLSQSILQIPFSLWADRFSRKPLVVLGLLLFAIGGAVAAMSHTIYGVIIGRAIAGGGAVSAVVMALLADVTREEHRTKAMAAMGMSIGLSFVVAFSIGPWLTGLVGISGLFWVTAIMGVLAIFTLLLVPKTTRHHRNFQQGYLHQLKQVLQMPDLNRLHVSIFSLHLLLTAMFIYVPSQLIQYAGIPLAKHGLVYLPLLLLGIIFSFPSIILAEKYRKMRGIFLTAIVGVILGLVVLTFGATSKYLLLLGLGLFFVAFNVMEALLPSWLSKSAPIQSKATAMGVNASAQFLGAFVGGTLGGQLLTLHSTSTGWAILTAIAILWCIIGFGLKQPRYLSSLIIRLPEEDSAEQTTQGLTTELLEIKGVEEVVIMSEQKVAYVKLDKKVIDEDGRQRLTQLFGKELVI</sequence>
<accession>V2T8D4</accession>
<keyword evidence="5 7" id="KW-1133">Transmembrane helix</keyword>
<feature type="transmembrane region" description="Helical" evidence="7">
    <location>
        <begin position="78"/>
        <end position="97"/>
    </location>
</feature>
<keyword evidence="6 7" id="KW-0472">Membrane</keyword>
<dbReference type="STRING" id="1392540.P256_01510"/>
<dbReference type="Pfam" id="PF21987">
    <property type="entry name" value="YajR_YAM"/>
    <property type="match status" value="1"/>
</dbReference>
<dbReference type="SUPFAM" id="SSF103473">
    <property type="entry name" value="MFS general substrate transporter"/>
    <property type="match status" value="1"/>
</dbReference>
<evidence type="ECO:0000256" key="7">
    <source>
        <dbReference type="SAM" id="Phobius"/>
    </source>
</evidence>
<dbReference type="Pfam" id="PF07690">
    <property type="entry name" value="MFS_1"/>
    <property type="match status" value="1"/>
</dbReference>
<gene>
    <name evidence="9" type="ORF">P256_01510</name>
</gene>
<dbReference type="Gene3D" id="3.30.70.100">
    <property type="match status" value="1"/>
</dbReference>
<dbReference type="EMBL" id="AYER01000006">
    <property type="protein sequence ID" value="ESK38693.1"/>
    <property type="molecule type" value="Genomic_DNA"/>
</dbReference>
<feature type="transmembrane region" description="Helical" evidence="7">
    <location>
        <begin position="248"/>
        <end position="268"/>
    </location>
</feature>
<evidence type="ECO:0000256" key="1">
    <source>
        <dbReference type="ARBA" id="ARBA00004651"/>
    </source>
</evidence>
<feature type="transmembrane region" description="Helical" evidence="7">
    <location>
        <begin position="103"/>
        <end position="123"/>
    </location>
</feature>
<dbReference type="InterPro" id="IPR054152">
    <property type="entry name" value="YajR_YAM"/>
</dbReference>
<keyword evidence="10" id="KW-1185">Reference proteome</keyword>
<organism evidence="9 10">
    <name type="scientific">Acinetobacter nectaris CIP 110549</name>
    <dbReference type="NCBI Taxonomy" id="1392540"/>
    <lineage>
        <taxon>Bacteria</taxon>
        <taxon>Pseudomonadati</taxon>
        <taxon>Pseudomonadota</taxon>
        <taxon>Gammaproteobacteria</taxon>
        <taxon>Moraxellales</taxon>
        <taxon>Moraxellaceae</taxon>
        <taxon>Acinetobacter</taxon>
    </lineage>
</organism>
<dbReference type="PATRIC" id="fig|1392540.3.peg.1461"/>
<dbReference type="InterPro" id="IPR011701">
    <property type="entry name" value="MFS"/>
</dbReference>
<dbReference type="InterPro" id="IPR036259">
    <property type="entry name" value="MFS_trans_sf"/>
</dbReference>
<name>V2T8D4_9GAMM</name>
<dbReference type="InterPro" id="IPR050171">
    <property type="entry name" value="MFS_Transporters"/>
</dbReference>
<dbReference type="CDD" id="cd17472">
    <property type="entry name" value="MFS_YajR_like"/>
    <property type="match status" value="1"/>
</dbReference>
<proteinExistence type="predicted"/>
<dbReference type="Proteomes" id="UP000023785">
    <property type="component" value="Unassembled WGS sequence"/>
</dbReference>
<dbReference type="GO" id="GO:0005886">
    <property type="term" value="C:plasma membrane"/>
    <property type="evidence" value="ECO:0007669"/>
    <property type="project" value="UniProtKB-SubCell"/>
</dbReference>
<dbReference type="PROSITE" id="PS50850">
    <property type="entry name" value="MFS"/>
    <property type="match status" value="1"/>
</dbReference>
<evidence type="ECO:0000313" key="10">
    <source>
        <dbReference type="Proteomes" id="UP000023785"/>
    </source>
</evidence>
<dbReference type="Gene3D" id="1.20.1250.20">
    <property type="entry name" value="MFS general substrate transporter like domains"/>
    <property type="match status" value="1"/>
</dbReference>
<feature type="transmembrane region" description="Helical" evidence="7">
    <location>
        <begin position="275"/>
        <end position="294"/>
    </location>
</feature>
<evidence type="ECO:0000256" key="6">
    <source>
        <dbReference type="ARBA" id="ARBA00023136"/>
    </source>
</evidence>
<feature type="transmembrane region" description="Helical" evidence="7">
    <location>
        <begin position="135"/>
        <end position="156"/>
    </location>
</feature>
<feature type="transmembrane region" description="Helical" evidence="7">
    <location>
        <begin position="46"/>
        <end position="66"/>
    </location>
</feature>
<keyword evidence="3" id="KW-1003">Cell membrane</keyword>
<evidence type="ECO:0000256" key="4">
    <source>
        <dbReference type="ARBA" id="ARBA00022692"/>
    </source>
</evidence>
<dbReference type="GO" id="GO:0022857">
    <property type="term" value="F:transmembrane transporter activity"/>
    <property type="evidence" value="ECO:0007669"/>
    <property type="project" value="InterPro"/>
</dbReference>
<dbReference type="PANTHER" id="PTHR23517">
    <property type="entry name" value="RESISTANCE PROTEIN MDTM, PUTATIVE-RELATED-RELATED"/>
    <property type="match status" value="1"/>
</dbReference>
<evidence type="ECO:0000256" key="5">
    <source>
        <dbReference type="ARBA" id="ARBA00022989"/>
    </source>
</evidence>
<evidence type="ECO:0000256" key="3">
    <source>
        <dbReference type="ARBA" id="ARBA00022475"/>
    </source>
</evidence>
<evidence type="ECO:0000313" key="9">
    <source>
        <dbReference type="EMBL" id="ESK38693.1"/>
    </source>
</evidence>
<evidence type="ECO:0000256" key="2">
    <source>
        <dbReference type="ARBA" id="ARBA00022448"/>
    </source>
</evidence>
<protein>
    <recommendedName>
        <fullName evidence="8">Major facilitator superfamily (MFS) profile domain-containing protein</fullName>
    </recommendedName>
</protein>
<feature type="transmembrane region" description="Helical" evidence="7">
    <location>
        <begin position="341"/>
        <end position="360"/>
    </location>
</feature>
<feature type="transmembrane region" description="Helical" evidence="7">
    <location>
        <begin position="162"/>
        <end position="183"/>
    </location>
</feature>
<feature type="transmembrane region" description="Helical" evidence="7">
    <location>
        <begin position="366"/>
        <end position="385"/>
    </location>
</feature>
<dbReference type="InterPro" id="IPR020846">
    <property type="entry name" value="MFS_dom"/>
</dbReference>
<comment type="caution">
    <text evidence="9">The sequence shown here is derived from an EMBL/GenBank/DDBJ whole genome shotgun (WGS) entry which is preliminary data.</text>
</comment>
<dbReference type="PANTHER" id="PTHR23517:SF2">
    <property type="entry name" value="MULTIDRUG RESISTANCE PROTEIN MDTH"/>
    <property type="match status" value="1"/>
</dbReference>
<dbReference type="AlphaFoldDB" id="V2T8D4"/>
<keyword evidence="2" id="KW-0813">Transport</keyword>
<comment type="subcellular location">
    <subcellularLocation>
        <location evidence="1">Cell membrane</location>
        <topology evidence="1">Multi-pass membrane protein</topology>
    </subcellularLocation>
</comment>
<feature type="transmembrane region" description="Helical" evidence="7">
    <location>
        <begin position="12"/>
        <end position="34"/>
    </location>
</feature>
<keyword evidence="4 7" id="KW-0812">Transmembrane</keyword>
<feature type="domain" description="Major facilitator superfamily (MFS) profile" evidence="8">
    <location>
        <begin position="11"/>
        <end position="390"/>
    </location>
</feature>
<reference evidence="9 10" key="1">
    <citation type="submission" date="2013-10" db="EMBL/GenBank/DDBJ databases">
        <title>The Genome Sequence of Acinetobacter nectaris CIP 110549.</title>
        <authorList>
            <consortium name="The Broad Institute Genomics Platform"/>
            <consortium name="The Broad Institute Genome Sequencing Center for Infectious Disease"/>
            <person name="Cerqueira G."/>
            <person name="Feldgarden M."/>
            <person name="Courvalin P."/>
            <person name="Grillot-Courvalin C."/>
            <person name="Clermont D."/>
            <person name="Rocha E."/>
            <person name="Yoon E.-J."/>
            <person name="Nemec A."/>
            <person name="Young S.K."/>
            <person name="Zeng Q."/>
            <person name="Gargeya S."/>
            <person name="Fitzgerald M."/>
            <person name="Abouelleil A."/>
            <person name="Alvarado L."/>
            <person name="Berlin A.M."/>
            <person name="Chapman S.B."/>
            <person name="Gainer-Dewar J."/>
            <person name="Goldberg J."/>
            <person name="Gnerre S."/>
            <person name="Griggs A."/>
            <person name="Gujja S."/>
            <person name="Hansen M."/>
            <person name="Howarth C."/>
            <person name="Imamovic A."/>
            <person name="Ireland A."/>
            <person name="Larimer J."/>
            <person name="McCowan C."/>
            <person name="Murphy C."/>
            <person name="Pearson M."/>
            <person name="Poon T.W."/>
            <person name="Priest M."/>
            <person name="Roberts A."/>
            <person name="Saif S."/>
            <person name="Shea T."/>
            <person name="Sykes S."/>
            <person name="Wortman J."/>
            <person name="Nusbaum C."/>
            <person name="Birren B."/>
        </authorList>
    </citation>
    <scope>NUCLEOTIDE SEQUENCE [LARGE SCALE GENOMIC DNA]</scope>
    <source>
        <strain evidence="9 10">CIP 110549</strain>
    </source>
</reference>
<dbReference type="eggNOG" id="COG2814">
    <property type="taxonomic scope" value="Bacteria"/>
</dbReference>
<feature type="transmembrane region" description="Helical" evidence="7">
    <location>
        <begin position="300"/>
        <end position="320"/>
    </location>
</feature>
<feature type="transmembrane region" description="Helical" evidence="7">
    <location>
        <begin position="215"/>
        <end position="236"/>
    </location>
</feature>
<evidence type="ECO:0000259" key="8">
    <source>
        <dbReference type="PROSITE" id="PS50850"/>
    </source>
</evidence>
<dbReference type="HOGENOM" id="CLU_001265_10_0_6"/>